<dbReference type="EMBL" id="KV955590">
    <property type="protein sequence ID" value="PIO24056.1"/>
    <property type="molecule type" value="Genomic_DNA"/>
</dbReference>
<keyword evidence="2" id="KW-0949">S-adenosyl-L-methionine</keyword>
<evidence type="ECO:0000256" key="2">
    <source>
        <dbReference type="ARBA" id="ARBA00022691"/>
    </source>
</evidence>
<dbReference type="AlphaFoldDB" id="A0A2G9R859"/>
<dbReference type="InterPro" id="IPR029063">
    <property type="entry name" value="SAM-dependent_MTases_sf"/>
</dbReference>
<dbReference type="PANTHER" id="PTHR11006">
    <property type="entry name" value="PROTEIN ARGININE N-METHYLTRANSFERASE"/>
    <property type="match status" value="1"/>
</dbReference>
<evidence type="ECO:0000313" key="5">
    <source>
        <dbReference type="Proteomes" id="UP000228934"/>
    </source>
</evidence>
<dbReference type="GO" id="GO:0035241">
    <property type="term" value="F:protein-arginine omega-N monomethyltransferase activity"/>
    <property type="evidence" value="ECO:0007669"/>
    <property type="project" value="TreeGrafter"/>
</dbReference>
<reference evidence="5" key="1">
    <citation type="journal article" date="2017" name="Nat. Commun.">
        <title>The North American bullfrog draft genome provides insight into hormonal regulation of long noncoding RNA.</title>
        <authorList>
            <person name="Hammond S.A."/>
            <person name="Warren R.L."/>
            <person name="Vandervalk B.P."/>
            <person name="Kucuk E."/>
            <person name="Khan H."/>
            <person name="Gibb E.A."/>
            <person name="Pandoh P."/>
            <person name="Kirk H."/>
            <person name="Zhao Y."/>
            <person name="Jones M."/>
            <person name="Mungall A.J."/>
            <person name="Coope R."/>
            <person name="Pleasance S."/>
            <person name="Moore R.A."/>
            <person name="Holt R.A."/>
            <person name="Round J.M."/>
            <person name="Ohora S."/>
            <person name="Walle B.V."/>
            <person name="Veldhoen N."/>
            <person name="Helbing C.C."/>
            <person name="Birol I."/>
        </authorList>
    </citation>
    <scope>NUCLEOTIDE SEQUENCE [LARGE SCALE GENOMIC DNA]</scope>
</reference>
<gene>
    <name evidence="4" type="ORF">AB205_0081920</name>
</gene>
<organism evidence="4 5">
    <name type="scientific">Aquarana catesbeiana</name>
    <name type="common">American bullfrog</name>
    <name type="synonym">Rana catesbeiana</name>
    <dbReference type="NCBI Taxonomy" id="8400"/>
    <lineage>
        <taxon>Eukaryota</taxon>
        <taxon>Metazoa</taxon>
        <taxon>Chordata</taxon>
        <taxon>Craniata</taxon>
        <taxon>Vertebrata</taxon>
        <taxon>Euteleostomi</taxon>
        <taxon>Amphibia</taxon>
        <taxon>Batrachia</taxon>
        <taxon>Anura</taxon>
        <taxon>Neobatrachia</taxon>
        <taxon>Ranoidea</taxon>
        <taxon>Ranidae</taxon>
        <taxon>Aquarana</taxon>
    </lineage>
</organism>
<dbReference type="SUPFAM" id="SSF53335">
    <property type="entry name" value="S-adenosyl-L-methionine-dependent methyltransferases"/>
    <property type="match status" value="1"/>
</dbReference>
<dbReference type="Gene3D" id="3.40.50.150">
    <property type="entry name" value="Vaccinia Virus protein VP39"/>
    <property type="match status" value="1"/>
</dbReference>
<protein>
    <recommendedName>
        <fullName evidence="6">Methyltransferase domain-containing protein</fullName>
    </recommendedName>
</protein>
<dbReference type="Proteomes" id="UP000228934">
    <property type="component" value="Unassembled WGS sequence"/>
</dbReference>
<comment type="subcellular location">
    <subcellularLocation>
        <location evidence="1">Nucleus</location>
        <location evidence="1">Nucleoplasm</location>
    </subcellularLocation>
</comment>
<evidence type="ECO:0000313" key="4">
    <source>
        <dbReference type="EMBL" id="PIO24056.1"/>
    </source>
</evidence>
<comment type="catalytic activity">
    <reaction evidence="3">
        <text>N(omega)-methyl-L-arginyl-[protein] + S-adenosyl-L-methionine = N(omega),N(omega)-dimethyl-L-arginyl-[protein] + S-adenosyl-L-homocysteine + H(+)</text>
        <dbReference type="Rhea" id="RHEA:48104"/>
        <dbReference type="Rhea" id="RHEA-COMP:11990"/>
        <dbReference type="Rhea" id="RHEA-COMP:11991"/>
        <dbReference type="ChEBI" id="CHEBI:15378"/>
        <dbReference type="ChEBI" id="CHEBI:57856"/>
        <dbReference type="ChEBI" id="CHEBI:59789"/>
        <dbReference type="ChEBI" id="CHEBI:61897"/>
        <dbReference type="ChEBI" id="CHEBI:65280"/>
    </reaction>
    <physiologicalReaction direction="left-to-right" evidence="3">
        <dbReference type="Rhea" id="RHEA:48105"/>
    </physiologicalReaction>
</comment>
<name>A0A2G9R859_AQUCT</name>
<dbReference type="GO" id="GO:0035242">
    <property type="term" value="F:protein-arginine omega-N asymmetric methyltransferase activity"/>
    <property type="evidence" value="ECO:0007669"/>
    <property type="project" value="TreeGrafter"/>
</dbReference>
<keyword evidence="5" id="KW-1185">Reference proteome</keyword>
<dbReference type="InterPro" id="IPR025799">
    <property type="entry name" value="Arg_MeTrfase"/>
</dbReference>
<dbReference type="PANTHER" id="PTHR11006:SF54">
    <property type="entry name" value="PROTEIN ARGININE N-METHYLTRANSFERASE 1"/>
    <property type="match status" value="1"/>
</dbReference>
<evidence type="ECO:0000256" key="3">
    <source>
        <dbReference type="ARBA" id="ARBA00047655"/>
    </source>
</evidence>
<proteinExistence type="predicted"/>
<evidence type="ECO:0008006" key="6">
    <source>
        <dbReference type="Google" id="ProtNLM"/>
    </source>
</evidence>
<evidence type="ECO:0000256" key="1">
    <source>
        <dbReference type="ARBA" id="ARBA00004642"/>
    </source>
</evidence>
<dbReference type="GO" id="GO:0005654">
    <property type="term" value="C:nucleoplasm"/>
    <property type="evidence" value="ECO:0007669"/>
    <property type="project" value="UniProtKB-SubCell"/>
</dbReference>
<dbReference type="OrthoDB" id="7848332at2759"/>
<sequence>MEKVRWSLHTVGISDNKLRLHIFRSSDVGRGHQEPARFSAAAADILGVIEDEVRTLTYQNSMFHNRHLFKDKVVLDVGSRTGMFCMFAAKAGTKKSKIEYSSISDCVIKIVKANKLGHNVTIIFKGKVEEMELPVKRVDLIISEWMRCCLLCESMLNTVMPCTHDRIFRPQNPCFFLTDVGSNLSCTHTVTQTWSEIPNVKNAVMYNTYDEPRKMKFNSQCGSSA</sequence>
<dbReference type="GO" id="GO:0042054">
    <property type="term" value="F:histone methyltransferase activity"/>
    <property type="evidence" value="ECO:0007669"/>
    <property type="project" value="TreeGrafter"/>
</dbReference>
<accession>A0A2G9R859</accession>